<protein>
    <submittedName>
        <fullName evidence="4">Putative sigma54 specific transcriptional regulator</fullName>
    </submittedName>
</protein>
<dbReference type="KEGG" id="pft:JBW_00907"/>
<dbReference type="HOGENOM" id="CLU_000445_8_7_9"/>
<reference evidence="4 5" key="1">
    <citation type="journal article" date="2015" name="Genome Announc.">
        <title>Complete Genome Sequence of Pelosinus fermentans JBW45, a Member of a Remarkably Competitive Group of Negativicutes in the Firmicutes Phylum.</title>
        <authorList>
            <person name="De Leon K.B."/>
            <person name="Utturkar S.M."/>
            <person name="Camilleri L.B."/>
            <person name="Elias D.A."/>
            <person name="Arkin A.P."/>
            <person name="Fields M.W."/>
            <person name="Brown S.D."/>
            <person name="Wall J.D."/>
        </authorList>
    </citation>
    <scope>NUCLEOTIDE SEQUENCE [LARGE SCALE GENOMIC DNA]</scope>
    <source>
        <strain evidence="4 5">JBW45</strain>
    </source>
</reference>
<dbReference type="PROSITE" id="PS00676">
    <property type="entry name" value="SIGMA54_INTERACT_2"/>
    <property type="match status" value="1"/>
</dbReference>
<dbReference type="PANTHER" id="PTHR32071:SF57">
    <property type="entry name" value="C4-DICARBOXYLATE TRANSPORT TRANSCRIPTIONAL REGULATORY PROTEIN DCTD"/>
    <property type="match status" value="1"/>
</dbReference>
<gene>
    <name evidence="4" type="ORF">JBW_00907</name>
</gene>
<dbReference type="GO" id="GO:0006355">
    <property type="term" value="P:regulation of DNA-templated transcription"/>
    <property type="evidence" value="ECO:0007669"/>
    <property type="project" value="InterPro"/>
</dbReference>
<dbReference type="PROSITE" id="PS50045">
    <property type="entry name" value="SIGMA54_INTERACT_4"/>
    <property type="match status" value="1"/>
</dbReference>
<accession>I8U107</accession>
<dbReference type="InterPro" id="IPR025943">
    <property type="entry name" value="Sigma_54_int_dom_ATP-bd_2"/>
</dbReference>
<dbReference type="Proteomes" id="UP000005361">
    <property type="component" value="Chromosome"/>
</dbReference>
<dbReference type="Pfam" id="PF00158">
    <property type="entry name" value="Sigma54_activat"/>
    <property type="match status" value="1"/>
</dbReference>
<dbReference type="PROSITE" id="PS00675">
    <property type="entry name" value="SIGMA54_INTERACT_1"/>
    <property type="match status" value="1"/>
</dbReference>
<keyword evidence="1" id="KW-0547">Nucleotide-binding</keyword>
<dbReference type="GO" id="GO:0005524">
    <property type="term" value="F:ATP binding"/>
    <property type="evidence" value="ECO:0007669"/>
    <property type="project" value="UniProtKB-KW"/>
</dbReference>
<evidence type="ECO:0000313" key="5">
    <source>
        <dbReference type="Proteomes" id="UP000005361"/>
    </source>
</evidence>
<evidence type="ECO:0000256" key="2">
    <source>
        <dbReference type="ARBA" id="ARBA00022840"/>
    </source>
</evidence>
<feature type="domain" description="Sigma-54 factor interaction" evidence="3">
    <location>
        <begin position="334"/>
        <end position="560"/>
    </location>
</feature>
<evidence type="ECO:0000313" key="4">
    <source>
        <dbReference type="EMBL" id="AJQ26259.1"/>
    </source>
</evidence>
<dbReference type="SMART" id="SM00382">
    <property type="entry name" value="AAA"/>
    <property type="match status" value="1"/>
</dbReference>
<dbReference type="Gene3D" id="3.40.50.300">
    <property type="entry name" value="P-loop containing nucleotide triphosphate hydrolases"/>
    <property type="match status" value="1"/>
</dbReference>
<sequence>MKTIGILTLAPSNLSEFIQINLEKVFSGHITIHTYYLSYLKPGDIITDDLVVVTAQSHAMEAQHYISDTSRIIILRRTLPNKEIYKITAIPKGTNVLVVNDSPETTSEAIAFLCQLGITHLNLISYDPKQEYPAINIAITLGEASTVPPHIKKVIDVGHRYIDISTFLSILNYFNLDTQETSKRLIKYSDTIVTVDIGIKSHYKELFMKNTQLDTVVNLSHDAILLTDKDNFILLYNKKFSQLFDITDNIIGKFFSHVLPDISLQNSDQSIIDELIQFKDRSLLVSSSKIEYFGEPAGTYYNFQEVTYIRHLEKSLSKKLRDNGLVTRYTFANIQTKSSKMKDCINFAKQLSPTNHTVLITGESGTGKELIAHSIHAASPRSMYPFIAINCASFPENLLESELFGYEAGSFTGAIKEGKPGLFEQANNGTIFLDEVGDMPLSVQVRLLRVLQERQIMRVGSPKVIDVDLRVIAATNKDLQAEIQKGLFRQDLFYRLNVLPIIIPPLRERPEDIIPLLHFFMKKYHNQKITLTQEAETSLLKYKWLGNVRELINTATYISCMATQMVDISNLPAYILSTLTDFSPEFSYLSAHCDKEKVYLVLSILSGCPSGAGRKWIEAKCADSVMNIKESEIRRFLSIFGEMDLVDSQVGRRGSCLTAKGQQFVTWLKGNSILS</sequence>
<reference evidence="5" key="2">
    <citation type="submission" date="2015-02" db="EMBL/GenBank/DDBJ databases">
        <title>Complete Genome Sequence of Pelosinus fermentans JBW45.</title>
        <authorList>
            <person name="De Leon K.B."/>
            <person name="Utturkar S.M."/>
            <person name="Camilleri L.B."/>
            <person name="Arkin A.P."/>
            <person name="Fields M.W."/>
            <person name="Brown S.D."/>
            <person name="Wall J.D."/>
        </authorList>
    </citation>
    <scope>NUCLEOTIDE SEQUENCE [LARGE SCALE GENOMIC DNA]</scope>
    <source>
        <strain evidence="5">JBW45</strain>
    </source>
</reference>
<dbReference type="EMBL" id="CP010978">
    <property type="protein sequence ID" value="AJQ26259.1"/>
    <property type="molecule type" value="Genomic_DNA"/>
</dbReference>
<dbReference type="SUPFAM" id="SSF52540">
    <property type="entry name" value="P-loop containing nucleoside triphosphate hydrolases"/>
    <property type="match status" value="1"/>
</dbReference>
<keyword evidence="2" id="KW-0067">ATP-binding</keyword>
<dbReference type="Gene3D" id="1.10.8.60">
    <property type="match status" value="1"/>
</dbReference>
<dbReference type="PANTHER" id="PTHR32071">
    <property type="entry name" value="TRANSCRIPTIONAL REGULATORY PROTEIN"/>
    <property type="match status" value="1"/>
</dbReference>
<dbReference type="InterPro" id="IPR027417">
    <property type="entry name" value="P-loop_NTPase"/>
</dbReference>
<dbReference type="SUPFAM" id="SSF55785">
    <property type="entry name" value="PYP-like sensor domain (PAS domain)"/>
    <property type="match status" value="1"/>
</dbReference>
<dbReference type="InterPro" id="IPR058031">
    <property type="entry name" value="AAA_lid_NorR"/>
</dbReference>
<dbReference type="OrthoDB" id="9803970at2"/>
<name>I8U107_9FIRM</name>
<dbReference type="InterPro" id="IPR002078">
    <property type="entry name" value="Sigma_54_int"/>
</dbReference>
<evidence type="ECO:0000256" key="1">
    <source>
        <dbReference type="ARBA" id="ARBA00022741"/>
    </source>
</evidence>
<dbReference type="AlphaFoldDB" id="I8U107"/>
<dbReference type="Gene3D" id="3.30.450.20">
    <property type="entry name" value="PAS domain"/>
    <property type="match status" value="1"/>
</dbReference>
<dbReference type="FunFam" id="3.40.50.300:FF:000006">
    <property type="entry name" value="DNA-binding transcriptional regulator NtrC"/>
    <property type="match status" value="1"/>
</dbReference>
<dbReference type="InterPro" id="IPR025662">
    <property type="entry name" value="Sigma_54_int_dom_ATP-bd_1"/>
</dbReference>
<evidence type="ECO:0000259" key="3">
    <source>
        <dbReference type="PROSITE" id="PS50045"/>
    </source>
</evidence>
<dbReference type="InterPro" id="IPR035965">
    <property type="entry name" value="PAS-like_dom_sf"/>
</dbReference>
<dbReference type="Pfam" id="PF25601">
    <property type="entry name" value="AAA_lid_14"/>
    <property type="match status" value="1"/>
</dbReference>
<dbReference type="InterPro" id="IPR003593">
    <property type="entry name" value="AAA+_ATPase"/>
</dbReference>
<dbReference type="CDD" id="cd00009">
    <property type="entry name" value="AAA"/>
    <property type="match status" value="1"/>
</dbReference>
<organism evidence="4 5">
    <name type="scientific">Pelosinus fermentans JBW45</name>
    <dbReference type="NCBI Taxonomy" id="1192197"/>
    <lineage>
        <taxon>Bacteria</taxon>
        <taxon>Bacillati</taxon>
        <taxon>Bacillota</taxon>
        <taxon>Negativicutes</taxon>
        <taxon>Selenomonadales</taxon>
        <taxon>Sporomusaceae</taxon>
        <taxon>Pelosinus</taxon>
    </lineage>
</organism>
<proteinExistence type="predicted"/>
<dbReference type="RefSeq" id="WP_007955568.1">
    <property type="nucleotide sequence ID" value="NZ_CP010978.1"/>
</dbReference>